<keyword evidence="3" id="KW-1185">Reference proteome</keyword>
<feature type="transmembrane region" description="Helical" evidence="1">
    <location>
        <begin position="32"/>
        <end position="48"/>
    </location>
</feature>
<reference evidence="2 3" key="1">
    <citation type="submission" date="2019-03" db="EMBL/GenBank/DDBJ databases">
        <title>Ramlibacter rhizophilus CCTCC AB2015357, whole genome shotgun sequence.</title>
        <authorList>
            <person name="Zhang X."/>
            <person name="Feng G."/>
            <person name="Zhu H."/>
        </authorList>
    </citation>
    <scope>NUCLEOTIDE SEQUENCE [LARGE SCALE GENOMIC DNA]</scope>
    <source>
        <strain evidence="2 3">CCTCC AB2015357</strain>
    </source>
</reference>
<organism evidence="2 3">
    <name type="scientific">Ramlibacter rhizophilus</name>
    <dbReference type="NCBI Taxonomy" id="1781167"/>
    <lineage>
        <taxon>Bacteria</taxon>
        <taxon>Pseudomonadati</taxon>
        <taxon>Pseudomonadota</taxon>
        <taxon>Betaproteobacteria</taxon>
        <taxon>Burkholderiales</taxon>
        <taxon>Comamonadaceae</taxon>
        <taxon>Ramlibacter</taxon>
    </lineage>
</organism>
<sequence length="69" mass="8025">MLKFLVVLVPLSVAALLWLAAPAWLSRELQGWELLLATAVAWLLAAAWRRRMLRRQREQIESLRDSALW</sequence>
<keyword evidence="1" id="KW-0812">Transmembrane</keyword>
<name>A0A4Z0BM98_9BURK</name>
<dbReference type="EMBL" id="SMLL01000004">
    <property type="protein sequence ID" value="TFY99901.1"/>
    <property type="molecule type" value="Genomic_DNA"/>
</dbReference>
<dbReference type="AlphaFoldDB" id="A0A4Z0BM98"/>
<dbReference type="RefSeq" id="WP_135285443.1">
    <property type="nucleotide sequence ID" value="NZ_SMLL01000004.1"/>
</dbReference>
<dbReference type="Proteomes" id="UP000297564">
    <property type="component" value="Unassembled WGS sequence"/>
</dbReference>
<gene>
    <name evidence="2" type="ORF">EZ242_12260</name>
</gene>
<protein>
    <submittedName>
        <fullName evidence="2">Uncharacterized protein</fullName>
    </submittedName>
</protein>
<accession>A0A4Z0BM98</accession>
<evidence type="ECO:0000256" key="1">
    <source>
        <dbReference type="SAM" id="Phobius"/>
    </source>
</evidence>
<evidence type="ECO:0000313" key="2">
    <source>
        <dbReference type="EMBL" id="TFY99901.1"/>
    </source>
</evidence>
<comment type="caution">
    <text evidence="2">The sequence shown here is derived from an EMBL/GenBank/DDBJ whole genome shotgun (WGS) entry which is preliminary data.</text>
</comment>
<keyword evidence="1" id="KW-0472">Membrane</keyword>
<proteinExistence type="predicted"/>
<evidence type="ECO:0000313" key="3">
    <source>
        <dbReference type="Proteomes" id="UP000297564"/>
    </source>
</evidence>
<keyword evidence="1" id="KW-1133">Transmembrane helix</keyword>